<gene>
    <name evidence="1" type="ORF">L6164_008468</name>
</gene>
<proteinExistence type="predicted"/>
<evidence type="ECO:0000313" key="2">
    <source>
        <dbReference type="Proteomes" id="UP000828941"/>
    </source>
</evidence>
<name>A0ACB9PH27_BAUVA</name>
<accession>A0ACB9PH27</accession>
<protein>
    <submittedName>
        <fullName evidence="1">Uncharacterized protein</fullName>
    </submittedName>
</protein>
<sequence length="283" mass="32354">MAKNPSKLAEVDYSSETWKLTVRVTSMWKVFKFGKMQSLDMVFMDEDILASIHHSIVEKFKHLLEEGKTYMMTNFEVLEDDQQLRVSKLPYKLKFVRTITIRECVLANIPLHAFLFTPFEEILSEKAPSNVLYSQSSQIIDDEIFLKNAPVKAMFELQHFKEAEVTNFNEFPQAIDDLAGKICAFKIKPHISGATSSGQEISFSILELKDTKDLVDALWDKVEHIKTSMLVDNQSQEGSIGFVTPSKRLWTSFLDDDAINLSFGICLRPNAINRNLLNEVTCE</sequence>
<dbReference type="Proteomes" id="UP000828941">
    <property type="component" value="Chromosome 4"/>
</dbReference>
<organism evidence="1 2">
    <name type="scientific">Bauhinia variegata</name>
    <name type="common">Purple orchid tree</name>
    <name type="synonym">Phanera variegata</name>
    <dbReference type="NCBI Taxonomy" id="167791"/>
    <lineage>
        <taxon>Eukaryota</taxon>
        <taxon>Viridiplantae</taxon>
        <taxon>Streptophyta</taxon>
        <taxon>Embryophyta</taxon>
        <taxon>Tracheophyta</taxon>
        <taxon>Spermatophyta</taxon>
        <taxon>Magnoliopsida</taxon>
        <taxon>eudicotyledons</taxon>
        <taxon>Gunneridae</taxon>
        <taxon>Pentapetalae</taxon>
        <taxon>rosids</taxon>
        <taxon>fabids</taxon>
        <taxon>Fabales</taxon>
        <taxon>Fabaceae</taxon>
        <taxon>Cercidoideae</taxon>
        <taxon>Cercideae</taxon>
        <taxon>Bauhiniinae</taxon>
        <taxon>Bauhinia</taxon>
    </lineage>
</organism>
<dbReference type="EMBL" id="CM039429">
    <property type="protein sequence ID" value="KAI4347678.1"/>
    <property type="molecule type" value="Genomic_DNA"/>
</dbReference>
<evidence type="ECO:0000313" key="1">
    <source>
        <dbReference type="EMBL" id="KAI4347678.1"/>
    </source>
</evidence>
<keyword evidence="2" id="KW-1185">Reference proteome</keyword>
<comment type="caution">
    <text evidence="1">The sequence shown here is derived from an EMBL/GenBank/DDBJ whole genome shotgun (WGS) entry which is preliminary data.</text>
</comment>
<reference evidence="1 2" key="1">
    <citation type="journal article" date="2022" name="DNA Res.">
        <title>Chromosomal-level genome assembly of the orchid tree Bauhinia variegata (Leguminosae; Cercidoideae) supports the allotetraploid origin hypothesis of Bauhinia.</title>
        <authorList>
            <person name="Zhong Y."/>
            <person name="Chen Y."/>
            <person name="Zheng D."/>
            <person name="Pang J."/>
            <person name="Liu Y."/>
            <person name="Luo S."/>
            <person name="Meng S."/>
            <person name="Qian L."/>
            <person name="Wei D."/>
            <person name="Dai S."/>
            <person name="Zhou R."/>
        </authorList>
    </citation>
    <scope>NUCLEOTIDE SEQUENCE [LARGE SCALE GENOMIC DNA]</scope>
    <source>
        <strain evidence="1">BV-YZ2020</strain>
    </source>
</reference>